<protein>
    <submittedName>
        <fullName evidence="1">Uncharacterized protein</fullName>
    </submittedName>
</protein>
<sequence>MKKNRSYLVTKQLLVKNLVQETGLTNLEIEKALQELSDYGLIKISNQGMAIKVVG</sequence>
<gene>
    <name evidence="1" type="ORF">HMPREF1126_1517</name>
</gene>
<dbReference type="EMBL" id="ALJO01000006">
    <property type="protein sequence ID" value="EJP25854.1"/>
    <property type="molecule type" value="Genomic_DNA"/>
</dbReference>
<organism evidence="1 2">
    <name type="scientific">Streptococcus anginosus SK1138</name>
    <dbReference type="NCBI Taxonomy" id="1161422"/>
    <lineage>
        <taxon>Bacteria</taxon>
        <taxon>Bacillati</taxon>
        <taxon>Bacillota</taxon>
        <taxon>Bacilli</taxon>
        <taxon>Lactobacillales</taxon>
        <taxon>Streptococcaceae</taxon>
        <taxon>Streptococcus</taxon>
        <taxon>Streptococcus anginosus group</taxon>
    </lineage>
</organism>
<name>A0AAD2T7T5_STRAP</name>
<proteinExistence type="predicted"/>
<reference evidence="1 2" key="1">
    <citation type="submission" date="2012-07" db="EMBL/GenBank/DDBJ databases">
        <authorList>
            <person name="Durkin A.S."/>
            <person name="McCorrison J."/>
            <person name="Torralba M."/>
            <person name="Gillis M."/>
            <person name="Methe B."/>
            <person name="Sutton G."/>
            <person name="Nelson K.E."/>
        </authorList>
    </citation>
    <scope>NUCLEOTIDE SEQUENCE [LARGE SCALE GENOMIC DNA]</scope>
    <source>
        <strain evidence="1 2">SK1138</strain>
    </source>
</reference>
<evidence type="ECO:0000313" key="1">
    <source>
        <dbReference type="EMBL" id="EJP25854.1"/>
    </source>
</evidence>
<comment type="caution">
    <text evidence="1">The sequence shown here is derived from an EMBL/GenBank/DDBJ whole genome shotgun (WGS) entry which is preliminary data.</text>
</comment>
<dbReference type="RefSeq" id="WP_003041162.1">
    <property type="nucleotide sequence ID" value="NZ_ALJO01000006.1"/>
</dbReference>
<dbReference type="Proteomes" id="UP000006614">
    <property type="component" value="Unassembled WGS sequence"/>
</dbReference>
<evidence type="ECO:0000313" key="2">
    <source>
        <dbReference type="Proteomes" id="UP000006614"/>
    </source>
</evidence>
<dbReference type="AlphaFoldDB" id="A0AAD2T7T5"/>
<accession>A0AAD2T7T5</accession>